<gene>
    <name evidence="1" type="primary">LOC114345675</name>
</gene>
<dbReference type="AlphaFoldDB" id="A0A6P7H8M5"/>
<proteinExistence type="predicted"/>
<name>A0A6P7H8M5_DIAVI</name>
<dbReference type="InParanoid" id="A0A6P7H8M5"/>
<organism evidence="1">
    <name type="scientific">Diabrotica virgifera virgifera</name>
    <name type="common">western corn rootworm</name>
    <dbReference type="NCBI Taxonomy" id="50390"/>
    <lineage>
        <taxon>Eukaryota</taxon>
        <taxon>Metazoa</taxon>
        <taxon>Ecdysozoa</taxon>
        <taxon>Arthropoda</taxon>
        <taxon>Hexapoda</taxon>
        <taxon>Insecta</taxon>
        <taxon>Pterygota</taxon>
        <taxon>Neoptera</taxon>
        <taxon>Endopterygota</taxon>
        <taxon>Coleoptera</taxon>
        <taxon>Polyphaga</taxon>
        <taxon>Cucujiformia</taxon>
        <taxon>Chrysomeloidea</taxon>
        <taxon>Chrysomelidae</taxon>
        <taxon>Galerucinae</taxon>
        <taxon>Diabroticina</taxon>
        <taxon>Diabroticites</taxon>
        <taxon>Diabrotica</taxon>
    </lineage>
</organism>
<accession>A0A6P7H8M5</accession>
<evidence type="ECO:0000313" key="1">
    <source>
        <dbReference type="RefSeq" id="XP_028152270.1"/>
    </source>
</evidence>
<reference evidence="1" key="1">
    <citation type="submission" date="2025-08" db="UniProtKB">
        <authorList>
            <consortium name="RefSeq"/>
        </authorList>
    </citation>
    <scope>IDENTIFICATION</scope>
    <source>
        <tissue evidence="1">Whole insect</tissue>
    </source>
</reference>
<dbReference type="RefSeq" id="XP_028152270.1">
    <property type="nucleotide sequence ID" value="XM_028296469.1"/>
</dbReference>
<protein>
    <submittedName>
        <fullName evidence="1">Uncharacterized protein LOC114345675</fullName>
    </submittedName>
</protein>
<sequence length="133" mass="15427">MIDDEDFAELVVLVNRAPRHFRGRVDHFQKWTDEEFRNRFRMSKPVVRYVLNKIAHSITSRTFRNHALSPAQMLFATLRFLATGSMLYVIGDLNGIDKATSSRVITRVIHAIAALKNEFIQMPQTNEEIDSYT</sequence>